<dbReference type="EMBL" id="RDQH01000328">
    <property type="protein sequence ID" value="RXI05754.1"/>
    <property type="molecule type" value="Genomic_DNA"/>
</dbReference>
<comment type="similarity">
    <text evidence="2">Belongs to the sterol desaturase family.</text>
</comment>
<name>A0A498KH75_MALDO</name>
<keyword evidence="9" id="KW-1185">Reference proteome</keyword>
<dbReference type="Pfam" id="PF04116">
    <property type="entry name" value="FA_hydroxylase"/>
    <property type="match status" value="1"/>
</dbReference>
<dbReference type="InterPro" id="IPR006694">
    <property type="entry name" value="Fatty_acid_hydroxylase"/>
</dbReference>
<dbReference type="GO" id="GO:0008610">
    <property type="term" value="P:lipid biosynthetic process"/>
    <property type="evidence" value="ECO:0007669"/>
    <property type="project" value="InterPro"/>
</dbReference>
<feature type="domain" description="Fatty acid hydroxylase" evidence="7">
    <location>
        <begin position="100"/>
        <end position="235"/>
    </location>
</feature>
<dbReference type="KEGG" id="mdm:103448177"/>
<evidence type="ECO:0000256" key="3">
    <source>
        <dbReference type="ARBA" id="ARBA00022692"/>
    </source>
</evidence>
<feature type="transmembrane region" description="Helical" evidence="6">
    <location>
        <begin position="12"/>
        <end position="33"/>
    </location>
</feature>
<evidence type="ECO:0000256" key="4">
    <source>
        <dbReference type="ARBA" id="ARBA00022989"/>
    </source>
</evidence>
<evidence type="ECO:0000259" key="7">
    <source>
        <dbReference type="Pfam" id="PF04116"/>
    </source>
</evidence>
<dbReference type="AlphaFoldDB" id="A0A498KH75"/>
<accession>A0A498KH75</accession>
<proteinExistence type="inferred from homology"/>
<keyword evidence="5 6" id="KW-0472">Membrane</keyword>
<evidence type="ECO:0000313" key="8">
    <source>
        <dbReference type="EMBL" id="RXI05754.1"/>
    </source>
</evidence>
<dbReference type="InterPro" id="IPR050307">
    <property type="entry name" value="Sterol_Desaturase_Related"/>
</dbReference>
<evidence type="ECO:0000256" key="5">
    <source>
        <dbReference type="ARBA" id="ARBA00023136"/>
    </source>
</evidence>
<dbReference type="Proteomes" id="UP000290289">
    <property type="component" value="Chromosome 2"/>
</dbReference>
<evidence type="ECO:0000256" key="6">
    <source>
        <dbReference type="SAM" id="Phobius"/>
    </source>
</evidence>
<feature type="transmembrane region" description="Helical" evidence="6">
    <location>
        <begin position="83"/>
        <end position="106"/>
    </location>
</feature>
<feature type="transmembrane region" description="Helical" evidence="6">
    <location>
        <begin position="54"/>
        <end position="77"/>
    </location>
</feature>
<organism evidence="8 9">
    <name type="scientific">Malus domestica</name>
    <name type="common">Apple</name>
    <name type="synonym">Pyrus malus</name>
    <dbReference type="NCBI Taxonomy" id="3750"/>
    <lineage>
        <taxon>Eukaryota</taxon>
        <taxon>Viridiplantae</taxon>
        <taxon>Streptophyta</taxon>
        <taxon>Embryophyta</taxon>
        <taxon>Tracheophyta</taxon>
        <taxon>Spermatophyta</taxon>
        <taxon>Magnoliopsida</taxon>
        <taxon>eudicotyledons</taxon>
        <taxon>Gunneridae</taxon>
        <taxon>Pentapetalae</taxon>
        <taxon>rosids</taxon>
        <taxon>fabids</taxon>
        <taxon>Rosales</taxon>
        <taxon>Rosaceae</taxon>
        <taxon>Amygdaloideae</taxon>
        <taxon>Maleae</taxon>
        <taxon>Malus</taxon>
    </lineage>
</organism>
<dbReference type="GO" id="GO:0016020">
    <property type="term" value="C:membrane"/>
    <property type="evidence" value="ECO:0007669"/>
    <property type="project" value="UniProtKB-SubCell"/>
</dbReference>
<sequence length="249" mass="28916">MSFEVSDELLAIFVPILVYWIYAGVLHFMEFRFPKFKIPAVKESQDKNLVSQPTVIVGVLLQQFGQATIAGLMFWLTGQTTQGHAAATLMMLLRAGVQFFFAMLVLDTWQYFMHRCMHENKVLYKYIHSRHHRLVAPYAYGALYNHPIEGLIVDTMSGAVSFLASGMSPRMSIFFFSLATVKAVDDHCGMWIPWHPFHLVFRNNSHYHTIHHSLHGTKHNYSQPFFVFWDRIFGTYYVPRGDEEEEKNI</sequence>
<dbReference type="PANTHER" id="PTHR11863">
    <property type="entry name" value="STEROL DESATURASE"/>
    <property type="match status" value="1"/>
</dbReference>
<gene>
    <name evidence="8" type="ORF">DVH24_017796</name>
</gene>
<reference evidence="8 9" key="1">
    <citation type="submission" date="2018-10" db="EMBL/GenBank/DDBJ databases">
        <title>A high-quality apple genome assembly.</title>
        <authorList>
            <person name="Hu J."/>
        </authorList>
    </citation>
    <scope>NUCLEOTIDE SEQUENCE [LARGE SCALE GENOMIC DNA]</scope>
    <source>
        <strain evidence="9">cv. HFTH1</strain>
        <tissue evidence="8">Young leaf</tissue>
    </source>
</reference>
<comment type="caution">
    <text evidence="8">The sequence shown here is derived from an EMBL/GenBank/DDBJ whole genome shotgun (WGS) entry which is preliminary data.</text>
</comment>
<dbReference type="STRING" id="3750.A0A498KH75"/>
<evidence type="ECO:0000256" key="2">
    <source>
        <dbReference type="ARBA" id="ARBA00009324"/>
    </source>
</evidence>
<evidence type="ECO:0000256" key="1">
    <source>
        <dbReference type="ARBA" id="ARBA00004370"/>
    </source>
</evidence>
<protein>
    <recommendedName>
        <fullName evidence="7">Fatty acid hydroxylase domain-containing protein</fullName>
    </recommendedName>
</protein>
<dbReference type="GO" id="GO:0005506">
    <property type="term" value="F:iron ion binding"/>
    <property type="evidence" value="ECO:0007669"/>
    <property type="project" value="InterPro"/>
</dbReference>
<dbReference type="OrthoDB" id="408954at2759"/>
<keyword evidence="4 6" id="KW-1133">Transmembrane helix</keyword>
<comment type="subcellular location">
    <subcellularLocation>
        <location evidence="1">Membrane</location>
    </subcellularLocation>
</comment>
<dbReference type="GO" id="GO:0016491">
    <property type="term" value="F:oxidoreductase activity"/>
    <property type="evidence" value="ECO:0007669"/>
    <property type="project" value="InterPro"/>
</dbReference>
<keyword evidence="3 6" id="KW-0812">Transmembrane</keyword>
<evidence type="ECO:0000313" key="9">
    <source>
        <dbReference type="Proteomes" id="UP000290289"/>
    </source>
</evidence>